<feature type="domain" description="C-type lectin" evidence="8">
    <location>
        <begin position="68"/>
        <end position="186"/>
    </location>
</feature>
<feature type="transmembrane region" description="Helical" evidence="7">
    <location>
        <begin position="32"/>
        <end position="53"/>
    </location>
</feature>
<evidence type="ECO:0000256" key="6">
    <source>
        <dbReference type="SAM" id="MobiDB-lite"/>
    </source>
</evidence>
<dbReference type="SUPFAM" id="SSF56436">
    <property type="entry name" value="C-type lectin-like"/>
    <property type="match status" value="1"/>
</dbReference>
<evidence type="ECO:0000256" key="4">
    <source>
        <dbReference type="ARBA" id="ARBA00022989"/>
    </source>
</evidence>
<dbReference type="InterPro" id="IPR043315">
    <property type="entry name" value="CLEC9A"/>
</dbReference>
<evidence type="ECO:0000256" key="5">
    <source>
        <dbReference type="ARBA" id="ARBA00023136"/>
    </source>
</evidence>
<keyword evidence="3" id="KW-0430">Lectin</keyword>
<reference evidence="10" key="1">
    <citation type="submission" date="2025-08" db="UniProtKB">
        <authorList>
            <consortium name="RefSeq"/>
        </authorList>
    </citation>
    <scope>IDENTIFICATION</scope>
</reference>
<accession>A0A6P6DZ55</accession>
<dbReference type="GO" id="GO:0006898">
    <property type="term" value="P:receptor-mediated endocytosis"/>
    <property type="evidence" value="ECO:0007669"/>
    <property type="project" value="InterPro"/>
</dbReference>
<dbReference type="Pfam" id="PF00059">
    <property type="entry name" value="Lectin_C"/>
    <property type="match status" value="1"/>
</dbReference>
<dbReference type="Proteomes" id="UP000515203">
    <property type="component" value="Unplaced"/>
</dbReference>
<organism evidence="9 10">
    <name type="scientific">Octodon degus</name>
    <name type="common">Degu</name>
    <name type="synonym">Sciurus degus</name>
    <dbReference type="NCBI Taxonomy" id="10160"/>
    <lineage>
        <taxon>Eukaryota</taxon>
        <taxon>Metazoa</taxon>
        <taxon>Chordata</taxon>
        <taxon>Craniata</taxon>
        <taxon>Vertebrata</taxon>
        <taxon>Euteleostomi</taxon>
        <taxon>Mammalia</taxon>
        <taxon>Eutheria</taxon>
        <taxon>Euarchontoglires</taxon>
        <taxon>Glires</taxon>
        <taxon>Rodentia</taxon>
        <taxon>Hystricomorpha</taxon>
        <taxon>Octodontidae</taxon>
        <taxon>Octodon</taxon>
    </lineage>
</organism>
<name>A0A6P6DZ55_OCTDE</name>
<feature type="compositionally biased region" description="Polar residues" evidence="6">
    <location>
        <begin position="8"/>
        <end position="22"/>
    </location>
</feature>
<dbReference type="GO" id="GO:0009986">
    <property type="term" value="C:cell surface"/>
    <property type="evidence" value="ECO:0007669"/>
    <property type="project" value="TreeGrafter"/>
</dbReference>
<keyword evidence="9" id="KW-1185">Reference proteome</keyword>
<evidence type="ECO:0000256" key="2">
    <source>
        <dbReference type="ARBA" id="ARBA00022692"/>
    </source>
</evidence>
<dbReference type="InterPro" id="IPR033992">
    <property type="entry name" value="NKR-like_CTLD"/>
</dbReference>
<dbReference type="PANTHER" id="PTHR47727:SF1">
    <property type="entry name" value="C-TYPE LECTIN DOMAIN FAMILY 9 MEMBER A"/>
    <property type="match status" value="1"/>
</dbReference>
<dbReference type="RefSeq" id="XP_023565320.1">
    <property type="nucleotide sequence ID" value="XM_023709552.1"/>
</dbReference>
<gene>
    <name evidence="10" type="primary">LOC101571283</name>
</gene>
<dbReference type="PANTHER" id="PTHR47727">
    <property type="entry name" value="C-TYPE LECTIN DOMAIN FAMILY 9 MEMBER A"/>
    <property type="match status" value="1"/>
</dbReference>
<evidence type="ECO:0000313" key="10">
    <source>
        <dbReference type="RefSeq" id="XP_023565320.1"/>
    </source>
</evidence>
<dbReference type="Gene3D" id="3.10.100.10">
    <property type="entry name" value="Mannose-Binding Protein A, subunit A"/>
    <property type="match status" value="1"/>
</dbReference>
<sequence>MHEEELYTSLQWDNPTSDSSQKCFPSTKISGTWCAVMLIFCMGLLATSIFLGIKASSYNPCPHNWIQNGESCYFVFESWKIWHSAKEDCLKKRSNLLQIDSKEEMNFISSSLQKVKPSSDYWVGLSQDQATGWWFWHDDSSPLPELLPKKKAESMSPQTISQLCGYLTHNSLYATSCTSWKYFICEKKALRSSV</sequence>
<dbReference type="AlphaFoldDB" id="A0A6P6DZ55"/>
<dbReference type="GO" id="GO:0030246">
    <property type="term" value="F:carbohydrate binding"/>
    <property type="evidence" value="ECO:0007669"/>
    <property type="project" value="UniProtKB-KW"/>
</dbReference>
<dbReference type="InterPro" id="IPR001304">
    <property type="entry name" value="C-type_lectin-like"/>
</dbReference>
<protein>
    <submittedName>
        <fullName evidence="10">C-type lectin domain family 9 member A isoform X2</fullName>
    </submittedName>
</protein>
<feature type="region of interest" description="Disordered" evidence="6">
    <location>
        <begin position="1"/>
        <end position="22"/>
    </location>
</feature>
<dbReference type="InterPro" id="IPR016186">
    <property type="entry name" value="C-type_lectin-like/link_sf"/>
</dbReference>
<evidence type="ECO:0000313" key="9">
    <source>
        <dbReference type="Proteomes" id="UP000515203"/>
    </source>
</evidence>
<evidence type="ECO:0000256" key="7">
    <source>
        <dbReference type="SAM" id="Phobius"/>
    </source>
</evidence>
<keyword evidence="5 7" id="KW-0472">Membrane</keyword>
<dbReference type="CDD" id="cd03593">
    <property type="entry name" value="CLECT_NK_receptors_like"/>
    <property type="match status" value="1"/>
</dbReference>
<dbReference type="GO" id="GO:0016020">
    <property type="term" value="C:membrane"/>
    <property type="evidence" value="ECO:0007669"/>
    <property type="project" value="UniProtKB-SubCell"/>
</dbReference>
<dbReference type="InterPro" id="IPR016187">
    <property type="entry name" value="CTDL_fold"/>
</dbReference>
<evidence type="ECO:0000256" key="1">
    <source>
        <dbReference type="ARBA" id="ARBA00004167"/>
    </source>
</evidence>
<dbReference type="GeneID" id="101571283"/>
<evidence type="ECO:0000259" key="8">
    <source>
        <dbReference type="PROSITE" id="PS50041"/>
    </source>
</evidence>
<evidence type="ECO:0000256" key="3">
    <source>
        <dbReference type="ARBA" id="ARBA00022734"/>
    </source>
</evidence>
<dbReference type="SMART" id="SM00034">
    <property type="entry name" value="CLECT"/>
    <property type="match status" value="1"/>
</dbReference>
<keyword evidence="2 7" id="KW-0812">Transmembrane</keyword>
<keyword evidence="4 7" id="KW-1133">Transmembrane helix</keyword>
<proteinExistence type="predicted"/>
<comment type="subcellular location">
    <subcellularLocation>
        <location evidence="1">Membrane</location>
        <topology evidence="1">Single-pass membrane protein</topology>
    </subcellularLocation>
</comment>
<dbReference type="PROSITE" id="PS50041">
    <property type="entry name" value="C_TYPE_LECTIN_2"/>
    <property type="match status" value="1"/>
</dbReference>